<name>A0A5C5VG66_9BACT</name>
<accession>A0A5C5VG66</accession>
<dbReference type="AlphaFoldDB" id="A0A5C5VG66"/>
<gene>
    <name evidence="2" type="ORF">KOR34_26280</name>
</gene>
<keyword evidence="1" id="KW-1133">Transmembrane helix</keyword>
<comment type="caution">
    <text evidence="2">The sequence shown here is derived from an EMBL/GenBank/DDBJ whole genome shotgun (WGS) entry which is preliminary data.</text>
</comment>
<keyword evidence="1" id="KW-0812">Transmembrane</keyword>
<proteinExistence type="predicted"/>
<protein>
    <recommendedName>
        <fullName evidence="4">DUF2167 domain-containing protein</fullName>
    </recommendedName>
</protein>
<evidence type="ECO:0000313" key="2">
    <source>
        <dbReference type="EMBL" id="TWT37668.1"/>
    </source>
</evidence>
<reference evidence="2 3" key="1">
    <citation type="submission" date="2019-02" db="EMBL/GenBank/DDBJ databases">
        <title>Deep-cultivation of Planctomycetes and their phenomic and genomic characterization uncovers novel biology.</title>
        <authorList>
            <person name="Wiegand S."/>
            <person name="Jogler M."/>
            <person name="Boedeker C."/>
            <person name="Pinto D."/>
            <person name="Vollmers J."/>
            <person name="Rivas-Marin E."/>
            <person name="Kohn T."/>
            <person name="Peeters S.H."/>
            <person name="Heuer A."/>
            <person name="Rast P."/>
            <person name="Oberbeckmann S."/>
            <person name="Bunk B."/>
            <person name="Jeske O."/>
            <person name="Meyerdierks A."/>
            <person name="Storesund J.E."/>
            <person name="Kallscheuer N."/>
            <person name="Luecker S."/>
            <person name="Lage O.M."/>
            <person name="Pohl T."/>
            <person name="Merkel B.J."/>
            <person name="Hornburger P."/>
            <person name="Mueller R.-W."/>
            <person name="Bruemmer F."/>
            <person name="Labrenz M."/>
            <person name="Spormann A.M."/>
            <person name="Op Den Camp H."/>
            <person name="Overmann J."/>
            <person name="Amann R."/>
            <person name="Jetten M.S.M."/>
            <person name="Mascher T."/>
            <person name="Medema M.H."/>
            <person name="Devos D.P."/>
            <person name="Kaster A.-K."/>
            <person name="Ovreas L."/>
            <person name="Rohde M."/>
            <person name="Galperin M.Y."/>
            <person name="Jogler C."/>
        </authorList>
    </citation>
    <scope>NUCLEOTIDE SEQUENCE [LARGE SCALE GENOMIC DNA]</scope>
    <source>
        <strain evidence="2 3">KOR34</strain>
    </source>
</reference>
<dbReference type="Pfam" id="PF09935">
    <property type="entry name" value="DUF2167"/>
    <property type="match status" value="1"/>
</dbReference>
<keyword evidence="3" id="KW-1185">Reference proteome</keyword>
<evidence type="ECO:0000256" key="1">
    <source>
        <dbReference type="SAM" id="Phobius"/>
    </source>
</evidence>
<evidence type="ECO:0000313" key="3">
    <source>
        <dbReference type="Proteomes" id="UP000316714"/>
    </source>
</evidence>
<dbReference type="EMBL" id="SIHJ01000001">
    <property type="protein sequence ID" value="TWT37668.1"/>
    <property type="molecule type" value="Genomic_DNA"/>
</dbReference>
<feature type="transmembrane region" description="Helical" evidence="1">
    <location>
        <begin position="235"/>
        <end position="258"/>
    </location>
</feature>
<keyword evidence="1" id="KW-0472">Membrane</keyword>
<dbReference type="InterPro" id="IPR018682">
    <property type="entry name" value="DUF2167_membr"/>
</dbReference>
<dbReference type="Proteomes" id="UP000316714">
    <property type="component" value="Unassembled WGS sequence"/>
</dbReference>
<sequence length="274" mass="30358">MEQMRQWQKQFEGSLDRKTGVVELPGGMASLDLGQEYYYLSPADARRVLTEAWGNPAAGETLGMIFPAEYSPLDEECWGVTIDYTEDGYVSDEDANSIDYDQLLKDMQAGTVEENKQREQAGFEPIRLVGWASPPRYDAAEHKLHWAKELQFGESETNTLNYNIRALGRKGVLELNFVADMSQLPEIERRRGDVMSAVSFNPGYRYSEFDPSIDKIAAYGIGGLVAGKVLVKTGLLLKLALIFKKFWIVLLLAGGAVAKKLFGGKSDSPAPGTT</sequence>
<evidence type="ECO:0008006" key="4">
    <source>
        <dbReference type="Google" id="ProtNLM"/>
    </source>
</evidence>
<organism evidence="2 3">
    <name type="scientific">Posidoniimonas corsicana</name>
    <dbReference type="NCBI Taxonomy" id="1938618"/>
    <lineage>
        <taxon>Bacteria</taxon>
        <taxon>Pseudomonadati</taxon>
        <taxon>Planctomycetota</taxon>
        <taxon>Planctomycetia</taxon>
        <taxon>Pirellulales</taxon>
        <taxon>Lacipirellulaceae</taxon>
        <taxon>Posidoniimonas</taxon>
    </lineage>
</organism>